<accession>A0ABY4PLU8</accession>
<dbReference type="RefSeq" id="WP_249585863.1">
    <property type="nucleotide sequence ID" value="NZ_BAAAQL010000002.1"/>
</dbReference>
<reference evidence="1 2" key="1">
    <citation type="submission" date="2022-05" db="EMBL/GenBank/DDBJ databases">
        <authorList>
            <person name="Zhou X."/>
            <person name="Li K."/>
            <person name="Man Y."/>
        </authorList>
    </citation>
    <scope>NUCLEOTIDE SEQUENCE [LARGE SCALE GENOMIC DNA]</scope>
    <source>
        <strain evidence="1 2">MS405</strain>
    </source>
</reference>
<evidence type="ECO:0000313" key="2">
    <source>
        <dbReference type="Proteomes" id="UP000829992"/>
    </source>
</evidence>
<proteinExistence type="predicted"/>
<name>A0ABY4PLU8_9ACTN</name>
<dbReference type="Proteomes" id="UP000829992">
    <property type="component" value="Chromosome"/>
</dbReference>
<gene>
    <name evidence="1" type="ORF">M4V62_04290</name>
</gene>
<keyword evidence="2" id="KW-1185">Reference proteome</keyword>
<evidence type="ECO:0000313" key="1">
    <source>
        <dbReference type="EMBL" id="UQT54367.1"/>
    </source>
</evidence>
<sequence>MIRSNRIRRATLKARALTTRAAVRIRRNGAGTLASHAMAHGLCHRDAASMVGTLRKVAAKLGVIGATGRVHAGRRMRDCARFTPQQVAAIALNYKPRRAEFKICAARLALAA</sequence>
<dbReference type="EMBL" id="CP097289">
    <property type="protein sequence ID" value="UQT54367.1"/>
    <property type="molecule type" value="Genomic_DNA"/>
</dbReference>
<organism evidence="1 2">
    <name type="scientific">Streptomyces durmitorensis</name>
    <dbReference type="NCBI Taxonomy" id="319947"/>
    <lineage>
        <taxon>Bacteria</taxon>
        <taxon>Bacillati</taxon>
        <taxon>Actinomycetota</taxon>
        <taxon>Actinomycetes</taxon>
        <taxon>Kitasatosporales</taxon>
        <taxon>Streptomycetaceae</taxon>
        <taxon>Streptomyces</taxon>
    </lineage>
</organism>
<protein>
    <submittedName>
        <fullName evidence="1">Uncharacterized protein</fullName>
    </submittedName>
</protein>